<organism evidence="3 4">
    <name type="scientific">Vagococcus acidifermentans</name>
    <dbReference type="NCBI Taxonomy" id="564710"/>
    <lineage>
        <taxon>Bacteria</taxon>
        <taxon>Bacillati</taxon>
        <taxon>Bacillota</taxon>
        <taxon>Bacilli</taxon>
        <taxon>Lactobacillales</taxon>
        <taxon>Enterococcaceae</taxon>
        <taxon>Vagococcus</taxon>
    </lineage>
</organism>
<accession>A0A430ASX1</accession>
<dbReference type="AlphaFoldDB" id="A0A430ASX1"/>
<feature type="transmembrane region" description="Helical" evidence="1">
    <location>
        <begin position="116"/>
        <end position="136"/>
    </location>
</feature>
<dbReference type="GO" id="GO:0016747">
    <property type="term" value="F:acyltransferase activity, transferring groups other than amino-acyl groups"/>
    <property type="evidence" value="ECO:0007669"/>
    <property type="project" value="InterPro"/>
</dbReference>
<feature type="transmembrane region" description="Helical" evidence="1">
    <location>
        <begin position="143"/>
        <end position="164"/>
    </location>
</feature>
<keyword evidence="4" id="KW-1185">Reference proteome</keyword>
<feature type="domain" description="Acyltransferase 3" evidence="2">
    <location>
        <begin position="7"/>
        <end position="256"/>
    </location>
</feature>
<keyword evidence="1" id="KW-1133">Transmembrane helix</keyword>
<feature type="transmembrane region" description="Helical" evidence="1">
    <location>
        <begin position="34"/>
        <end position="56"/>
    </location>
</feature>
<feature type="transmembrane region" description="Helical" evidence="1">
    <location>
        <begin position="213"/>
        <end position="232"/>
    </location>
</feature>
<evidence type="ECO:0000313" key="3">
    <source>
        <dbReference type="EMBL" id="RSU11169.1"/>
    </source>
</evidence>
<keyword evidence="1" id="KW-0472">Membrane</keyword>
<dbReference type="Proteomes" id="UP000286773">
    <property type="component" value="Unassembled WGS sequence"/>
</dbReference>
<evidence type="ECO:0000313" key="4">
    <source>
        <dbReference type="Proteomes" id="UP000286773"/>
    </source>
</evidence>
<sequence length="299" mass="34389">MKRYPLVDVMKYVAAILVILVHCGRLHSNPVIHFALKSLLCRLAVPFFFISTAYVLRERMSEPVYFASYCRKLFRSYCWWSFIYLPLGIFYVLNQLDLPVWMYPAAFFAGFFVTGAYYHLWYIPALVIGFGLALYLQKKLGYVLSFFIAGTFYLFGGIETYSGYLEGSWLKSAYDFYRIVFFSPRNGLMFALVFILLGFLLSDRKISISCKKLSVYTMLSVTGLLFEGWLIYQNQGYDKNILFAHVPVSCCLILWATKKCACADSLLLGALQQTLLFHPSADFIFNGTASCQVGRIYIW</sequence>
<feature type="transmembrane region" description="Helical" evidence="1">
    <location>
        <begin position="77"/>
        <end position="96"/>
    </location>
</feature>
<proteinExistence type="predicted"/>
<keyword evidence="1" id="KW-0812">Transmembrane</keyword>
<dbReference type="EMBL" id="NGKC01000009">
    <property type="protein sequence ID" value="RSU11169.1"/>
    <property type="molecule type" value="Genomic_DNA"/>
</dbReference>
<reference evidence="3 4" key="1">
    <citation type="submission" date="2017-05" db="EMBL/GenBank/DDBJ databases">
        <title>Vagococcus spp. assemblies.</title>
        <authorList>
            <person name="Gulvik C.A."/>
        </authorList>
    </citation>
    <scope>NUCLEOTIDE SEQUENCE [LARGE SCALE GENOMIC DNA]</scope>
    <source>
        <strain evidence="3 4">LMG 24798</strain>
    </source>
</reference>
<dbReference type="RefSeq" id="WP_126813929.1">
    <property type="nucleotide sequence ID" value="NZ_NGKC01000009.1"/>
</dbReference>
<dbReference type="Pfam" id="PF01757">
    <property type="entry name" value="Acyl_transf_3"/>
    <property type="match status" value="1"/>
</dbReference>
<dbReference type="InterPro" id="IPR002656">
    <property type="entry name" value="Acyl_transf_3_dom"/>
</dbReference>
<feature type="transmembrane region" description="Helical" evidence="1">
    <location>
        <begin position="176"/>
        <end position="201"/>
    </location>
</feature>
<comment type="caution">
    <text evidence="3">The sequence shown here is derived from an EMBL/GenBank/DDBJ whole genome shotgun (WGS) entry which is preliminary data.</text>
</comment>
<feature type="transmembrane region" description="Helical" evidence="1">
    <location>
        <begin position="12"/>
        <end position="28"/>
    </location>
</feature>
<gene>
    <name evidence="3" type="ORF">CBF27_08700</name>
</gene>
<protein>
    <recommendedName>
        <fullName evidence="2">Acyltransferase 3 domain-containing protein</fullName>
    </recommendedName>
</protein>
<name>A0A430ASX1_9ENTE</name>
<evidence type="ECO:0000256" key="1">
    <source>
        <dbReference type="SAM" id="Phobius"/>
    </source>
</evidence>
<evidence type="ECO:0000259" key="2">
    <source>
        <dbReference type="Pfam" id="PF01757"/>
    </source>
</evidence>
<dbReference type="OrthoDB" id="5808342at2"/>